<dbReference type="InterPro" id="IPR025827">
    <property type="entry name" value="Zn_ribbon_recom_dom"/>
</dbReference>
<evidence type="ECO:0000259" key="2">
    <source>
        <dbReference type="Pfam" id="PF13408"/>
    </source>
</evidence>
<organism evidence="3 4">
    <name type="scientific">Saccharibacillus brassicae</name>
    <dbReference type="NCBI Taxonomy" id="2583377"/>
    <lineage>
        <taxon>Bacteria</taxon>
        <taxon>Bacillati</taxon>
        <taxon>Bacillota</taxon>
        <taxon>Bacilli</taxon>
        <taxon>Bacillales</taxon>
        <taxon>Paenibacillaceae</taxon>
        <taxon>Saccharibacillus</taxon>
    </lineage>
</organism>
<dbReference type="Gene3D" id="3.90.1750.20">
    <property type="entry name" value="Putative Large Serine Recombinase, Chain B, Domain 2"/>
    <property type="match status" value="1"/>
</dbReference>
<name>A0A4Y6USC3_SACBS</name>
<protein>
    <recommendedName>
        <fullName evidence="2">Recombinase zinc beta ribbon domain-containing protein</fullName>
    </recommendedName>
</protein>
<evidence type="ECO:0000313" key="3">
    <source>
        <dbReference type="EMBL" id="QDH19538.1"/>
    </source>
</evidence>
<evidence type="ECO:0000313" key="4">
    <source>
        <dbReference type="Proteomes" id="UP000316968"/>
    </source>
</evidence>
<dbReference type="EMBL" id="CP041217">
    <property type="protein sequence ID" value="QDH19538.1"/>
    <property type="molecule type" value="Genomic_DNA"/>
</dbReference>
<sequence length="382" mass="44583">MLRNPILKGYQRYNYINDDKHLTWKDLKLQPFNPDYKILEEEDFDRVQEIIDSRSNKNNKQEINTPTKSKLLLSGIVKCGYCGGNLSVDHSITTNKRKDGTIQKSKVMRYVCKRARHLGNREDHACLQFGAKKYEKEAEIVVKDFISKANKEDFVEVLDKFQKENVVQKDSHLAKLKKEIQGDYQELSAIKGLIIKVELGQSKLSFDTVESMLLEQEIKIAEKGKLIESLERETQKEKTKMNEYQEVLEEFDGWLEKYDEAELDTKKMMLSRVIRKISFKKDEIDLELVLPIGNTTPPEDQNRVGMTEDKAKITDLAVHNIPNSHRHRRPGLADRLRDFDECNEACQRRSVDGACGQEHRRKPVLRLLRPTAAPRRRTHRFR</sequence>
<feature type="coiled-coil region" evidence="1">
    <location>
        <begin position="213"/>
        <end position="250"/>
    </location>
</feature>
<keyword evidence="1" id="KW-0175">Coiled coil</keyword>
<evidence type="ECO:0000256" key="1">
    <source>
        <dbReference type="SAM" id="Coils"/>
    </source>
</evidence>
<keyword evidence="4" id="KW-1185">Reference proteome</keyword>
<gene>
    <name evidence="3" type="ORF">FFV09_00910</name>
</gene>
<reference evidence="3 4" key="1">
    <citation type="submission" date="2019-06" db="EMBL/GenBank/DDBJ databases">
        <title>Saccharibacillus brassicae sp. nov., an endophytic bacterium isolated from Chinese cabbage seeds (Brassica pekinensis).</title>
        <authorList>
            <person name="Jiang L."/>
            <person name="Lee J."/>
            <person name="Kim S.W."/>
        </authorList>
    </citation>
    <scope>NUCLEOTIDE SEQUENCE [LARGE SCALE GENOMIC DNA]</scope>
    <source>
        <strain evidence="4">KCTC 43072 / ATSA2</strain>
    </source>
</reference>
<dbReference type="KEGG" id="saca:FFV09_00910"/>
<dbReference type="AlphaFoldDB" id="A0A4Y6USC3"/>
<dbReference type="InterPro" id="IPR038109">
    <property type="entry name" value="DNA_bind_recomb_sf"/>
</dbReference>
<dbReference type="Pfam" id="PF13408">
    <property type="entry name" value="Zn_ribbon_recom"/>
    <property type="match status" value="1"/>
</dbReference>
<feature type="domain" description="Recombinase zinc beta ribbon" evidence="2">
    <location>
        <begin position="72"/>
        <end position="124"/>
    </location>
</feature>
<dbReference type="OrthoDB" id="65783at2"/>
<dbReference type="Proteomes" id="UP000316968">
    <property type="component" value="Chromosome"/>
</dbReference>
<proteinExistence type="predicted"/>
<accession>A0A4Y6USC3</accession>